<keyword evidence="2" id="KW-0012">Acyltransferase</keyword>
<dbReference type="SMART" id="SM00563">
    <property type="entry name" value="PlsC"/>
    <property type="match status" value="1"/>
</dbReference>
<proteinExistence type="predicted"/>
<evidence type="ECO:0000259" key="1">
    <source>
        <dbReference type="SMART" id="SM00563"/>
    </source>
</evidence>
<dbReference type="GO" id="GO:0016746">
    <property type="term" value="F:acyltransferase activity"/>
    <property type="evidence" value="ECO:0007669"/>
    <property type="project" value="UniProtKB-KW"/>
</dbReference>
<organism evidence="2 3">
    <name type="scientific">Moraxella cuniculi</name>
    <dbReference type="NCBI Taxonomy" id="34061"/>
    <lineage>
        <taxon>Bacteria</taxon>
        <taxon>Pseudomonadati</taxon>
        <taxon>Pseudomonadota</taxon>
        <taxon>Gammaproteobacteria</taxon>
        <taxon>Moraxellales</taxon>
        <taxon>Moraxellaceae</taxon>
        <taxon>Moraxella</taxon>
    </lineage>
</organism>
<feature type="domain" description="Phospholipid/glycerol acyltransferase" evidence="1">
    <location>
        <begin position="102"/>
        <end position="244"/>
    </location>
</feature>
<dbReference type="EC" id="2.3.-.-" evidence="2"/>
<name>A0A3S4QNB4_9GAMM</name>
<dbReference type="Proteomes" id="UP000274100">
    <property type="component" value="Chromosome"/>
</dbReference>
<reference evidence="2 3" key="1">
    <citation type="submission" date="2018-12" db="EMBL/GenBank/DDBJ databases">
        <authorList>
            <consortium name="Pathogen Informatics"/>
        </authorList>
    </citation>
    <scope>NUCLEOTIDE SEQUENCE [LARGE SCALE GENOMIC DNA]</scope>
    <source>
        <strain evidence="2 3">NCTC10297</strain>
    </source>
</reference>
<protein>
    <submittedName>
        <fullName evidence="2">Probable acyltransferase yihG</fullName>
        <ecNumber evidence="2">2.3.-.-</ecNumber>
    </submittedName>
</protein>
<dbReference type="PANTHER" id="PTHR10983:SF16">
    <property type="entry name" value="LYSOCARDIOLIPIN ACYLTRANSFERASE 1"/>
    <property type="match status" value="1"/>
</dbReference>
<evidence type="ECO:0000313" key="2">
    <source>
        <dbReference type="EMBL" id="VEG12273.1"/>
    </source>
</evidence>
<dbReference type="EMBL" id="LR134343">
    <property type="protein sequence ID" value="VEG12273.1"/>
    <property type="molecule type" value="Genomic_DNA"/>
</dbReference>
<dbReference type="PANTHER" id="PTHR10983">
    <property type="entry name" value="1-ACYLGLYCEROL-3-PHOSPHATE ACYLTRANSFERASE-RELATED"/>
    <property type="match status" value="1"/>
</dbReference>
<keyword evidence="2" id="KW-0808">Transferase</keyword>
<dbReference type="OrthoDB" id="319710at2"/>
<dbReference type="CDD" id="cd07990">
    <property type="entry name" value="LPLAT_LCLAT1-like"/>
    <property type="match status" value="1"/>
</dbReference>
<dbReference type="Pfam" id="PF01553">
    <property type="entry name" value="Acyltransferase"/>
    <property type="match status" value="1"/>
</dbReference>
<dbReference type="RefSeq" id="WP_126329444.1">
    <property type="nucleotide sequence ID" value="NZ_LR134343.1"/>
</dbReference>
<gene>
    <name evidence="2" type="primary">yihG</name>
    <name evidence="2" type="ORF">NCTC10297_00190</name>
</gene>
<dbReference type="NCBIfam" id="NF010621">
    <property type="entry name" value="PRK14014.1"/>
    <property type="match status" value="1"/>
</dbReference>
<dbReference type="KEGG" id="mcun:NCTC10297_00190"/>
<dbReference type="SUPFAM" id="SSF69593">
    <property type="entry name" value="Glycerol-3-phosphate (1)-acyltransferase"/>
    <property type="match status" value="1"/>
</dbReference>
<accession>A0A3S4QNB4</accession>
<sequence>MSNGRKTLPFFAKLHQKQPKLAQKLSLITSTSTIAANSLLVGVPVIGAGVTKMLTGSKRADDTVIGITNHWLQTNNLLIDKVLPSKDWRINLPDNLDPNGRYLLICNHQSWVDTSIIQYISEGVLPITRFFTKHELIYIPIVGQTFYFLDFPMMKRHSKEQIAKNPALANRDLQEARRACNLLSGKPFVLLNYLEGTRFTAEKHAKQNSPYRHLLKPKAGGLALALASLGQQIDGILDMTLVYPDGVPTYADLWSGKLRRLAVDIEFIRPNDALLEALKNGKYESDDTVKAQMYAWLDELWQAKDAKIDALLNDFDPENNPSK</sequence>
<evidence type="ECO:0000313" key="3">
    <source>
        <dbReference type="Proteomes" id="UP000274100"/>
    </source>
</evidence>
<dbReference type="AlphaFoldDB" id="A0A3S4QNB4"/>
<dbReference type="InterPro" id="IPR002123">
    <property type="entry name" value="Plipid/glycerol_acylTrfase"/>
</dbReference>